<evidence type="ECO:0000313" key="2">
    <source>
        <dbReference type="WBParaSite" id="ES5_v2.g22232.t1"/>
    </source>
</evidence>
<accession>A0AC34FY54</accession>
<name>A0AC34FY54_9BILA</name>
<dbReference type="Proteomes" id="UP000887579">
    <property type="component" value="Unplaced"/>
</dbReference>
<reference evidence="2" key="1">
    <citation type="submission" date="2022-11" db="UniProtKB">
        <authorList>
            <consortium name="WormBaseParasite"/>
        </authorList>
    </citation>
    <scope>IDENTIFICATION</scope>
</reference>
<dbReference type="WBParaSite" id="ES5_v2.g22232.t1">
    <property type="protein sequence ID" value="ES5_v2.g22232.t1"/>
    <property type="gene ID" value="ES5_v2.g22232"/>
</dbReference>
<protein>
    <submittedName>
        <fullName evidence="2">Uncharacterized protein</fullName>
    </submittedName>
</protein>
<proteinExistence type="predicted"/>
<organism evidence="1 2">
    <name type="scientific">Panagrolaimus sp. ES5</name>
    <dbReference type="NCBI Taxonomy" id="591445"/>
    <lineage>
        <taxon>Eukaryota</taxon>
        <taxon>Metazoa</taxon>
        <taxon>Ecdysozoa</taxon>
        <taxon>Nematoda</taxon>
        <taxon>Chromadorea</taxon>
        <taxon>Rhabditida</taxon>
        <taxon>Tylenchina</taxon>
        <taxon>Panagrolaimomorpha</taxon>
        <taxon>Panagrolaimoidea</taxon>
        <taxon>Panagrolaimidae</taxon>
        <taxon>Panagrolaimus</taxon>
    </lineage>
</organism>
<sequence>MSKYNLDHFVDTKNEPVFVVTMLLFFAAICYAVFSFIIIYKARRYMLQQKSVPKSFGNILNESGAAMP</sequence>
<evidence type="ECO:0000313" key="1">
    <source>
        <dbReference type="Proteomes" id="UP000887579"/>
    </source>
</evidence>